<feature type="domain" description="N-acetyltransferase" evidence="5">
    <location>
        <begin position="125"/>
        <end position="263"/>
    </location>
</feature>
<reference evidence="6 7" key="1">
    <citation type="submission" date="2024-05" db="EMBL/GenBank/DDBJ databases">
        <authorList>
            <person name="Zhao H."/>
            <person name="Xu Y."/>
            <person name="Lin S."/>
            <person name="Spain J.C."/>
            <person name="Zhou N.-Y."/>
        </authorList>
    </citation>
    <scope>NUCLEOTIDE SEQUENCE [LARGE SCALE GENOMIC DNA]</scope>
    <source>
        <strain evidence="6 7">NEAU-NG30</strain>
    </source>
</reference>
<dbReference type="EMBL" id="JBDZYD010000017">
    <property type="protein sequence ID" value="MEQ0564878.1"/>
    <property type="molecule type" value="Genomic_DNA"/>
</dbReference>
<dbReference type="InterPro" id="IPR002577">
    <property type="entry name" value="HTH_HxlR"/>
</dbReference>
<keyword evidence="3" id="KW-0804">Transcription</keyword>
<evidence type="ECO:0000313" key="6">
    <source>
        <dbReference type="EMBL" id="MEQ0564878.1"/>
    </source>
</evidence>
<proteinExistence type="predicted"/>
<gene>
    <name evidence="6" type="ORF">ABJI51_37860</name>
</gene>
<feature type="domain" description="HTH hxlR-type" evidence="4">
    <location>
        <begin position="1"/>
        <end position="97"/>
    </location>
</feature>
<dbReference type="Gene3D" id="3.40.630.30">
    <property type="match status" value="1"/>
</dbReference>
<dbReference type="InterPro" id="IPR000182">
    <property type="entry name" value="GNAT_dom"/>
</dbReference>
<evidence type="ECO:0000256" key="3">
    <source>
        <dbReference type="ARBA" id="ARBA00023163"/>
    </source>
</evidence>
<dbReference type="SUPFAM" id="SSF55729">
    <property type="entry name" value="Acyl-CoA N-acyltransferases (Nat)"/>
    <property type="match status" value="1"/>
</dbReference>
<dbReference type="Pfam" id="PF01638">
    <property type="entry name" value="HxlR"/>
    <property type="match status" value="1"/>
</dbReference>
<dbReference type="PANTHER" id="PTHR33204:SF37">
    <property type="entry name" value="HTH-TYPE TRANSCRIPTIONAL REGULATOR YODB"/>
    <property type="match status" value="1"/>
</dbReference>
<evidence type="ECO:0000313" key="7">
    <source>
        <dbReference type="Proteomes" id="UP001440984"/>
    </source>
</evidence>
<dbReference type="PROSITE" id="PS51118">
    <property type="entry name" value="HTH_HXLR"/>
    <property type="match status" value="1"/>
</dbReference>
<dbReference type="GO" id="GO:0016746">
    <property type="term" value="F:acyltransferase activity"/>
    <property type="evidence" value="ECO:0007669"/>
    <property type="project" value="UniProtKB-KW"/>
</dbReference>
<comment type="caution">
    <text evidence="6">The sequence shown here is derived from an EMBL/GenBank/DDBJ whole genome shotgun (WGS) entry which is preliminary data.</text>
</comment>
<dbReference type="PANTHER" id="PTHR33204">
    <property type="entry name" value="TRANSCRIPTIONAL REGULATOR, MARR FAMILY"/>
    <property type="match status" value="1"/>
</dbReference>
<dbReference type="Pfam" id="PF13302">
    <property type="entry name" value="Acetyltransf_3"/>
    <property type="match status" value="1"/>
</dbReference>
<dbReference type="EC" id="2.3.1.-" evidence="6"/>
<keyword evidence="2" id="KW-0238">DNA-binding</keyword>
<sequence length="286" mass="31073">MAEFPFQVGGKWTGMIVVSLLDGPLRFGELRQALGPVTAKVLTETLRDMQRDGLVTRLDRDANPPHVEYELTALGRSLVRVIDAMREWSRGHLAELLAHRQRHNTSLCLVVPDERLHAAWLDAHAEWGPGLHEDGFGLLATDEVRTTSGFSAWIARLAADASCTYRWIVEDGSVLGGIALRHGTGEFVRRAGHIGYGIRPGARGRGVATWALGEMLAEAARRGMDHVVLVCAANNTASARTIERHGGVLESLGEVRRYRIACQGHFAAVPGTGTPVRTVGRPQADG</sequence>
<dbReference type="InterPro" id="IPR036390">
    <property type="entry name" value="WH_DNA-bd_sf"/>
</dbReference>
<dbReference type="RefSeq" id="WP_348955967.1">
    <property type="nucleotide sequence ID" value="NZ_JBDZYD010000017.1"/>
</dbReference>
<protein>
    <submittedName>
        <fullName evidence="6">GNAT family N-acetyltransferase</fullName>
        <ecNumber evidence="6">2.3.1.-</ecNumber>
    </submittedName>
</protein>
<evidence type="ECO:0000259" key="4">
    <source>
        <dbReference type="PROSITE" id="PS51118"/>
    </source>
</evidence>
<keyword evidence="7" id="KW-1185">Reference proteome</keyword>
<organism evidence="6 7">
    <name type="scientific">Amycolatopsis melonis</name>
    <dbReference type="NCBI Taxonomy" id="3156488"/>
    <lineage>
        <taxon>Bacteria</taxon>
        <taxon>Bacillati</taxon>
        <taxon>Actinomycetota</taxon>
        <taxon>Actinomycetes</taxon>
        <taxon>Pseudonocardiales</taxon>
        <taxon>Pseudonocardiaceae</taxon>
        <taxon>Amycolatopsis</taxon>
    </lineage>
</organism>
<keyword evidence="6" id="KW-0808">Transferase</keyword>
<keyword evidence="1" id="KW-0805">Transcription regulation</keyword>
<dbReference type="SUPFAM" id="SSF46785">
    <property type="entry name" value="Winged helix' DNA-binding domain"/>
    <property type="match status" value="1"/>
</dbReference>
<accession>A0ABV0LTW2</accession>
<evidence type="ECO:0000256" key="1">
    <source>
        <dbReference type="ARBA" id="ARBA00023015"/>
    </source>
</evidence>
<keyword evidence="6" id="KW-0012">Acyltransferase</keyword>
<dbReference type="InterPro" id="IPR016181">
    <property type="entry name" value="Acyl_CoA_acyltransferase"/>
</dbReference>
<dbReference type="CDD" id="cd04301">
    <property type="entry name" value="NAT_SF"/>
    <property type="match status" value="1"/>
</dbReference>
<dbReference type="PROSITE" id="PS51186">
    <property type="entry name" value="GNAT"/>
    <property type="match status" value="1"/>
</dbReference>
<dbReference type="InterPro" id="IPR036388">
    <property type="entry name" value="WH-like_DNA-bd_sf"/>
</dbReference>
<dbReference type="Gene3D" id="1.10.10.10">
    <property type="entry name" value="Winged helix-like DNA-binding domain superfamily/Winged helix DNA-binding domain"/>
    <property type="match status" value="1"/>
</dbReference>
<evidence type="ECO:0000256" key="2">
    <source>
        <dbReference type="ARBA" id="ARBA00023125"/>
    </source>
</evidence>
<evidence type="ECO:0000259" key="5">
    <source>
        <dbReference type="PROSITE" id="PS51186"/>
    </source>
</evidence>
<dbReference type="Proteomes" id="UP001440984">
    <property type="component" value="Unassembled WGS sequence"/>
</dbReference>
<name>A0ABV0LTW2_9PSEU</name>